<dbReference type="PROSITE" id="PS50950">
    <property type="entry name" value="ZF_THAP"/>
    <property type="match status" value="1"/>
</dbReference>
<dbReference type="EMBL" id="CARXXK010000001">
    <property type="protein sequence ID" value="CAI6343420.1"/>
    <property type="molecule type" value="Genomic_DNA"/>
</dbReference>
<gene>
    <name evidence="9" type="ORF">MEUPH1_LOCUS692</name>
</gene>
<organism evidence="9 10">
    <name type="scientific">Macrosiphum euphorbiae</name>
    <name type="common">potato aphid</name>
    <dbReference type="NCBI Taxonomy" id="13131"/>
    <lineage>
        <taxon>Eukaryota</taxon>
        <taxon>Metazoa</taxon>
        <taxon>Ecdysozoa</taxon>
        <taxon>Arthropoda</taxon>
        <taxon>Hexapoda</taxon>
        <taxon>Insecta</taxon>
        <taxon>Pterygota</taxon>
        <taxon>Neoptera</taxon>
        <taxon>Paraneoptera</taxon>
        <taxon>Hemiptera</taxon>
        <taxon>Sternorrhyncha</taxon>
        <taxon>Aphidomorpha</taxon>
        <taxon>Aphidoidea</taxon>
        <taxon>Aphididae</taxon>
        <taxon>Macrosiphini</taxon>
        <taxon>Macrosiphum</taxon>
    </lineage>
</organism>
<evidence type="ECO:0000256" key="3">
    <source>
        <dbReference type="ARBA" id="ARBA00022771"/>
    </source>
</evidence>
<dbReference type="Pfam" id="PF05485">
    <property type="entry name" value="THAP"/>
    <property type="match status" value="1"/>
</dbReference>
<evidence type="ECO:0000256" key="1">
    <source>
        <dbReference type="ARBA" id="ARBA00001968"/>
    </source>
</evidence>
<keyword evidence="3 6" id="KW-0863">Zinc-finger</keyword>
<keyword evidence="10" id="KW-1185">Reference proteome</keyword>
<protein>
    <recommendedName>
        <fullName evidence="8">THAP-type domain-containing protein</fullName>
    </recommendedName>
</protein>
<dbReference type="Pfam" id="PF13613">
    <property type="entry name" value="HTH_Tnp_4"/>
    <property type="match status" value="1"/>
</dbReference>
<dbReference type="SUPFAM" id="SSF57716">
    <property type="entry name" value="Glucocorticoid receptor-like (DNA-binding domain)"/>
    <property type="match status" value="1"/>
</dbReference>
<dbReference type="GO" id="GO:0003677">
    <property type="term" value="F:DNA binding"/>
    <property type="evidence" value="ECO:0007669"/>
    <property type="project" value="UniProtKB-UniRule"/>
</dbReference>
<proteinExistence type="predicted"/>
<evidence type="ECO:0000256" key="6">
    <source>
        <dbReference type="PROSITE-ProRule" id="PRU00309"/>
    </source>
</evidence>
<feature type="transmembrane region" description="Helical" evidence="7">
    <location>
        <begin position="253"/>
        <end position="273"/>
    </location>
</feature>
<keyword evidence="5 6" id="KW-0238">DNA-binding</keyword>
<reference evidence="9 10" key="1">
    <citation type="submission" date="2023-01" db="EMBL/GenBank/DDBJ databases">
        <authorList>
            <person name="Whitehead M."/>
        </authorList>
    </citation>
    <scope>NUCLEOTIDE SEQUENCE [LARGE SCALE GENOMIC DNA]</scope>
</reference>
<keyword evidence="7" id="KW-0472">Membrane</keyword>
<keyword evidence="2" id="KW-0479">Metal-binding</keyword>
<dbReference type="PANTHER" id="PTHR23080:SF143">
    <property type="entry name" value="SI:DKEY-56D12.4"/>
    <property type="match status" value="1"/>
</dbReference>
<dbReference type="GO" id="GO:0008270">
    <property type="term" value="F:zinc ion binding"/>
    <property type="evidence" value="ECO:0007669"/>
    <property type="project" value="UniProtKB-KW"/>
</dbReference>
<accession>A0AAV0VIN3</accession>
<feature type="domain" description="THAP-type" evidence="8">
    <location>
        <begin position="9"/>
        <end position="90"/>
    </location>
</feature>
<comment type="cofactor">
    <cofactor evidence="1">
        <name>a divalent metal cation</name>
        <dbReference type="ChEBI" id="CHEBI:60240"/>
    </cofactor>
</comment>
<dbReference type="Pfam" id="PF13359">
    <property type="entry name" value="DDE_Tnp_4"/>
    <property type="match status" value="1"/>
</dbReference>
<dbReference type="AlphaFoldDB" id="A0AAV0VIN3"/>
<evidence type="ECO:0000256" key="4">
    <source>
        <dbReference type="ARBA" id="ARBA00022833"/>
    </source>
</evidence>
<evidence type="ECO:0000256" key="5">
    <source>
        <dbReference type="ARBA" id="ARBA00023125"/>
    </source>
</evidence>
<sequence length="492" mass="55602">MSKNKKKSGQKMCCVVNCSNTYRTGHKLFNLPNRQHEKELKEKWVKSIKRMNIDGTPWIPTANTVICSDHFVGNKPIRHPNSPAYIPTIFPTAYKNQKVNSNQHYSRYQRFCSREAVAQSTITSVECNADANQSQSNDIVNHVGVQVLLDVSDVKEFSFECSFFNDNCSSTSITTPNNFILGQKKNVNDKSCGPSSEHFSSCLSCEKFHGFESVKNENSLKDLTGSSYAVFNILLNMLPDVGINSNLTNNNKLLLFLMKLKLGVTFSALGVLFNIHRTTASRIFINLLSILCEKTKHFIFWPSKETISETLPYAFKKNYPNCRCIIDCTEIKVEQPPTVEQRVCMYSRYKSAYTIKCLVSITPNGAISFLSKCYGGRSSDTFITNDSGFLSKLEPGDQVLADKGFPGIKTNCEDNSSILIMPPILHNGRFSEEEVIETYSVASVRIHIERFFARLKTFNILNKIQIELLPYIDDIMHICCSLTNLQPPIIKQ</sequence>
<dbReference type="Proteomes" id="UP001160148">
    <property type="component" value="Unassembled WGS sequence"/>
</dbReference>
<name>A0AAV0VIN3_9HEMI</name>
<dbReference type="SMART" id="SM00980">
    <property type="entry name" value="THAP"/>
    <property type="match status" value="1"/>
</dbReference>
<keyword evidence="4" id="KW-0862">Zinc</keyword>
<dbReference type="InterPro" id="IPR027806">
    <property type="entry name" value="HARBI1_dom"/>
</dbReference>
<dbReference type="InterPro" id="IPR006612">
    <property type="entry name" value="THAP_Znf"/>
</dbReference>
<evidence type="ECO:0000313" key="10">
    <source>
        <dbReference type="Proteomes" id="UP001160148"/>
    </source>
</evidence>
<evidence type="ECO:0000313" key="9">
    <source>
        <dbReference type="EMBL" id="CAI6343420.1"/>
    </source>
</evidence>
<dbReference type="InterPro" id="IPR027805">
    <property type="entry name" value="Transposase_HTH_dom"/>
</dbReference>
<evidence type="ECO:0000256" key="7">
    <source>
        <dbReference type="SAM" id="Phobius"/>
    </source>
</evidence>
<evidence type="ECO:0000256" key="2">
    <source>
        <dbReference type="ARBA" id="ARBA00022723"/>
    </source>
</evidence>
<comment type="caution">
    <text evidence="9">The sequence shown here is derived from an EMBL/GenBank/DDBJ whole genome shotgun (WGS) entry which is preliminary data.</text>
</comment>
<keyword evidence="7" id="KW-0812">Transmembrane</keyword>
<dbReference type="PANTHER" id="PTHR23080">
    <property type="entry name" value="THAP DOMAIN PROTEIN"/>
    <property type="match status" value="1"/>
</dbReference>
<evidence type="ECO:0000259" key="8">
    <source>
        <dbReference type="PROSITE" id="PS50950"/>
    </source>
</evidence>
<keyword evidence="7" id="KW-1133">Transmembrane helix</keyword>